<dbReference type="InterPro" id="IPR024301">
    <property type="entry name" value="Amidase_6"/>
</dbReference>
<protein>
    <submittedName>
        <fullName evidence="2">Amidase domain-containing protein</fullName>
    </submittedName>
</protein>
<evidence type="ECO:0000313" key="2">
    <source>
        <dbReference type="EMBL" id="WAH36570.1"/>
    </source>
</evidence>
<feature type="domain" description="Putative amidase" evidence="1">
    <location>
        <begin position="158"/>
        <end position="303"/>
    </location>
</feature>
<organism evidence="2 3">
    <name type="scientific">Alicyclobacillus dauci</name>
    <dbReference type="NCBI Taxonomy" id="1475485"/>
    <lineage>
        <taxon>Bacteria</taxon>
        <taxon>Bacillati</taxon>
        <taxon>Bacillota</taxon>
        <taxon>Bacilli</taxon>
        <taxon>Bacillales</taxon>
        <taxon>Alicyclobacillaceae</taxon>
        <taxon>Alicyclobacillus</taxon>
    </lineage>
</organism>
<dbReference type="PANTHER" id="PTHR40032:SF1">
    <property type="entry name" value="EXPORTED PROTEIN"/>
    <property type="match status" value="1"/>
</dbReference>
<dbReference type="Pfam" id="PF12671">
    <property type="entry name" value="Amidase_6"/>
    <property type="match status" value="1"/>
</dbReference>
<sequence>MKSCIEAVRHYFDMRTKNWLNSEPSSFQDIVASESHPKWLCHMVHQAERKRSAYAAQGKRLGRAHTNVKVLEVNTTPDKETAHVTAIEEICWAYNDKQEPAVECRLIVHRQVWRYLDHAWVLTKADETSDGYSFESEDREAEVDVPVRMPSVPWRRASYDRIRASRYADVWWDQFNPRYPKISSDDCTNFISQCLHAGGLPMTGHGNRAKGWWIITGKGKGESWSYSWATSHALYKYLRKTVGATLVQKPSELKIGDLIFYDWNGTGTYHHSTIVTDFDDLGDPLVNAHTDPSFRRPYTYYDSRAWTEQTRYAFVHMPDDLQSK</sequence>
<name>A0ABY6Z121_9BACL</name>
<keyword evidence="3" id="KW-1185">Reference proteome</keyword>
<reference evidence="2" key="1">
    <citation type="submission" date="2022-08" db="EMBL/GenBank/DDBJ databases">
        <title>Alicyclobacillus dauci DSM2870, complete genome.</title>
        <authorList>
            <person name="Wang Q."/>
            <person name="Cai R."/>
            <person name="Wang Z."/>
        </authorList>
    </citation>
    <scope>NUCLEOTIDE SEQUENCE</scope>
    <source>
        <strain evidence="2">DSM 28700</strain>
    </source>
</reference>
<dbReference type="PANTHER" id="PTHR40032">
    <property type="entry name" value="EXPORTED PROTEIN-RELATED"/>
    <property type="match status" value="1"/>
</dbReference>
<accession>A0ABY6Z121</accession>
<evidence type="ECO:0000313" key="3">
    <source>
        <dbReference type="Proteomes" id="UP001164803"/>
    </source>
</evidence>
<evidence type="ECO:0000259" key="1">
    <source>
        <dbReference type="Pfam" id="PF12671"/>
    </source>
</evidence>
<dbReference type="RefSeq" id="WP_268043925.1">
    <property type="nucleotide sequence ID" value="NZ_CP104064.1"/>
</dbReference>
<dbReference type="Proteomes" id="UP001164803">
    <property type="component" value="Chromosome"/>
</dbReference>
<gene>
    <name evidence="2" type="ORF">NZD86_20565</name>
</gene>
<dbReference type="EMBL" id="CP104064">
    <property type="protein sequence ID" value="WAH36570.1"/>
    <property type="molecule type" value="Genomic_DNA"/>
</dbReference>
<proteinExistence type="predicted"/>